<sequence length="115" mass="12190">MTGASTSTATHCHPLGKQGPDWTAVVLSPKRGGCTSTPLSRRVRQQNNTFDLHHHTEAPTVLTALIMVQGPAGGAAVGAAPAITKVTNSWPVWRTLIHPFILARAVKHLARCAVL</sequence>
<dbReference type="EMBL" id="CAJVRL010000115">
    <property type="protein sequence ID" value="CAG8961641.1"/>
    <property type="molecule type" value="Genomic_DNA"/>
</dbReference>
<reference evidence="2" key="1">
    <citation type="submission" date="2021-07" db="EMBL/GenBank/DDBJ databases">
        <authorList>
            <person name="Durling M."/>
        </authorList>
    </citation>
    <scope>NUCLEOTIDE SEQUENCE</scope>
</reference>
<gene>
    <name evidence="2" type="ORF">HYFRA_00006178</name>
</gene>
<organism evidence="2 3">
    <name type="scientific">Hymenoscyphus fraxineus</name>
    <dbReference type="NCBI Taxonomy" id="746836"/>
    <lineage>
        <taxon>Eukaryota</taxon>
        <taxon>Fungi</taxon>
        <taxon>Dikarya</taxon>
        <taxon>Ascomycota</taxon>
        <taxon>Pezizomycotina</taxon>
        <taxon>Leotiomycetes</taxon>
        <taxon>Helotiales</taxon>
        <taxon>Helotiaceae</taxon>
        <taxon>Hymenoscyphus</taxon>
    </lineage>
</organism>
<evidence type="ECO:0000256" key="1">
    <source>
        <dbReference type="SAM" id="MobiDB-lite"/>
    </source>
</evidence>
<name>A0A9N9PVQ8_9HELO</name>
<evidence type="ECO:0000313" key="3">
    <source>
        <dbReference type="Proteomes" id="UP000696280"/>
    </source>
</evidence>
<evidence type="ECO:0000313" key="2">
    <source>
        <dbReference type="EMBL" id="CAG8961641.1"/>
    </source>
</evidence>
<proteinExistence type="predicted"/>
<feature type="compositionally biased region" description="Polar residues" evidence="1">
    <location>
        <begin position="1"/>
        <end position="10"/>
    </location>
</feature>
<feature type="region of interest" description="Disordered" evidence="1">
    <location>
        <begin position="1"/>
        <end position="20"/>
    </location>
</feature>
<accession>A0A9N9PVQ8</accession>
<keyword evidence="3" id="KW-1185">Reference proteome</keyword>
<comment type="caution">
    <text evidence="2">The sequence shown here is derived from an EMBL/GenBank/DDBJ whole genome shotgun (WGS) entry which is preliminary data.</text>
</comment>
<dbReference type="Proteomes" id="UP000696280">
    <property type="component" value="Unassembled WGS sequence"/>
</dbReference>
<dbReference type="AlphaFoldDB" id="A0A9N9PVQ8"/>
<protein>
    <submittedName>
        <fullName evidence="2">Uncharacterized protein</fullName>
    </submittedName>
</protein>